<dbReference type="EMBL" id="BMSZ01000012">
    <property type="protein sequence ID" value="GGS63644.1"/>
    <property type="molecule type" value="Genomic_DNA"/>
</dbReference>
<protein>
    <recommendedName>
        <fullName evidence="3">Integrase</fullName>
    </recommendedName>
</protein>
<comment type="caution">
    <text evidence="1">The sequence shown here is derived from an EMBL/GenBank/DDBJ whole genome shotgun (WGS) entry which is preliminary data.</text>
</comment>
<evidence type="ECO:0008006" key="3">
    <source>
        <dbReference type="Google" id="ProtNLM"/>
    </source>
</evidence>
<name>A0ABQ2TGB1_STRBA</name>
<organism evidence="1 2">
    <name type="scientific">Streptomyces badius</name>
    <dbReference type="NCBI Taxonomy" id="1941"/>
    <lineage>
        <taxon>Bacteria</taxon>
        <taxon>Bacillati</taxon>
        <taxon>Actinomycetota</taxon>
        <taxon>Actinomycetes</taxon>
        <taxon>Kitasatosporales</taxon>
        <taxon>Streptomycetaceae</taxon>
        <taxon>Streptomyces</taxon>
    </lineage>
</organism>
<accession>A0ABQ2TGB1</accession>
<keyword evidence="2" id="KW-1185">Reference proteome</keyword>
<evidence type="ECO:0000313" key="2">
    <source>
        <dbReference type="Proteomes" id="UP000659767"/>
    </source>
</evidence>
<dbReference type="RefSeq" id="WP_199888869.1">
    <property type="nucleotide sequence ID" value="NZ_BMSZ01000012.1"/>
</dbReference>
<dbReference type="Proteomes" id="UP000659767">
    <property type="component" value="Unassembled WGS sequence"/>
</dbReference>
<reference evidence="2" key="1">
    <citation type="journal article" date="2019" name="Int. J. Syst. Evol. Microbiol.">
        <title>The Global Catalogue of Microorganisms (GCM) 10K type strain sequencing project: providing services to taxonomists for standard genome sequencing and annotation.</title>
        <authorList>
            <consortium name="The Broad Institute Genomics Platform"/>
            <consortium name="The Broad Institute Genome Sequencing Center for Infectious Disease"/>
            <person name="Wu L."/>
            <person name="Ma J."/>
        </authorList>
    </citation>
    <scope>NUCLEOTIDE SEQUENCE [LARGE SCALE GENOMIC DNA]</scope>
    <source>
        <strain evidence="2">JCM 4350</strain>
    </source>
</reference>
<evidence type="ECO:0000313" key="1">
    <source>
        <dbReference type="EMBL" id="GGS63644.1"/>
    </source>
</evidence>
<proteinExistence type="predicted"/>
<gene>
    <name evidence="1" type="ORF">GCM10010253_43240</name>
</gene>
<sequence>MPAKKPSRPWRLLHMTPGSVVETKHRSQPETYREVAAEKERIASGTSRVLRIRVEKWSVEYARWEHFETPYPEA</sequence>